<dbReference type="Gene3D" id="3.90.550.10">
    <property type="entry name" value="Spore Coat Polysaccharide Biosynthesis Protein SpsA, Chain A"/>
    <property type="match status" value="1"/>
</dbReference>
<evidence type="ECO:0000259" key="1">
    <source>
        <dbReference type="Pfam" id="PF00535"/>
    </source>
</evidence>
<dbReference type="CDD" id="cd04179">
    <property type="entry name" value="DPM_DPG-synthase_like"/>
    <property type="match status" value="1"/>
</dbReference>
<keyword evidence="2" id="KW-0328">Glycosyltransferase</keyword>
<proteinExistence type="predicted"/>
<dbReference type="RefSeq" id="WP_231936141.1">
    <property type="nucleotide sequence ID" value="NZ_SJPS01000001.1"/>
</dbReference>
<accession>A0A5C6CZ61</accession>
<gene>
    <name evidence="2" type="ORF">Pla144_07030</name>
</gene>
<evidence type="ECO:0000313" key="3">
    <source>
        <dbReference type="Proteomes" id="UP000318437"/>
    </source>
</evidence>
<feature type="domain" description="Glycosyltransferase 2-like" evidence="1">
    <location>
        <begin position="70"/>
        <end position="232"/>
    </location>
</feature>
<protein>
    <submittedName>
        <fullName evidence="2">Undecaprenyl-phosphate mannosyltransferase</fullName>
        <ecNumber evidence="2">2.4.1.54</ecNumber>
    </submittedName>
</protein>
<name>A0A5C6CZ61_9BACT</name>
<dbReference type="SUPFAM" id="SSF53448">
    <property type="entry name" value="Nucleotide-diphospho-sugar transferases"/>
    <property type="match status" value="1"/>
</dbReference>
<evidence type="ECO:0000313" key="2">
    <source>
        <dbReference type="EMBL" id="TWU29922.1"/>
    </source>
</evidence>
<dbReference type="AlphaFoldDB" id="A0A5C6CZ61"/>
<dbReference type="EC" id="2.4.1.54" evidence="2"/>
<dbReference type="PANTHER" id="PTHR48090:SF7">
    <property type="entry name" value="RFBJ PROTEIN"/>
    <property type="match status" value="1"/>
</dbReference>
<reference evidence="2 3" key="1">
    <citation type="submission" date="2019-02" db="EMBL/GenBank/DDBJ databases">
        <title>Deep-cultivation of Planctomycetes and their phenomic and genomic characterization uncovers novel biology.</title>
        <authorList>
            <person name="Wiegand S."/>
            <person name="Jogler M."/>
            <person name="Boedeker C."/>
            <person name="Pinto D."/>
            <person name="Vollmers J."/>
            <person name="Rivas-Marin E."/>
            <person name="Kohn T."/>
            <person name="Peeters S.H."/>
            <person name="Heuer A."/>
            <person name="Rast P."/>
            <person name="Oberbeckmann S."/>
            <person name="Bunk B."/>
            <person name="Jeske O."/>
            <person name="Meyerdierks A."/>
            <person name="Storesund J.E."/>
            <person name="Kallscheuer N."/>
            <person name="Luecker S."/>
            <person name="Lage O.M."/>
            <person name="Pohl T."/>
            <person name="Merkel B.J."/>
            <person name="Hornburger P."/>
            <person name="Mueller R.-W."/>
            <person name="Bruemmer F."/>
            <person name="Labrenz M."/>
            <person name="Spormann A.M."/>
            <person name="Op Den Camp H."/>
            <person name="Overmann J."/>
            <person name="Amann R."/>
            <person name="Jetten M.S.M."/>
            <person name="Mascher T."/>
            <person name="Medema M.H."/>
            <person name="Devos D.P."/>
            <person name="Kaster A.-K."/>
            <person name="Ovreas L."/>
            <person name="Rohde M."/>
            <person name="Galperin M.Y."/>
            <person name="Jogler C."/>
        </authorList>
    </citation>
    <scope>NUCLEOTIDE SEQUENCE [LARGE SCALE GENOMIC DNA]</scope>
    <source>
        <strain evidence="2 3">Pla144</strain>
    </source>
</reference>
<dbReference type="Pfam" id="PF00535">
    <property type="entry name" value="Glycos_transf_2"/>
    <property type="match status" value="1"/>
</dbReference>
<dbReference type="InterPro" id="IPR029044">
    <property type="entry name" value="Nucleotide-diphossugar_trans"/>
</dbReference>
<dbReference type="GO" id="GO:0047267">
    <property type="term" value="F:undecaprenyl-phosphate mannosyltransferase activity"/>
    <property type="evidence" value="ECO:0007669"/>
    <property type="project" value="UniProtKB-EC"/>
</dbReference>
<comment type="caution">
    <text evidence="2">The sequence shown here is derived from an EMBL/GenBank/DDBJ whole genome shotgun (WGS) entry which is preliminary data.</text>
</comment>
<dbReference type="Proteomes" id="UP000318437">
    <property type="component" value="Unassembled WGS sequence"/>
</dbReference>
<dbReference type="InterPro" id="IPR050256">
    <property type="entry name" value="Glycosyltransferase_2"/>
</dbReference>
<dbReference type="PANTHER" id="PTHR48090">
    <property type="entry name" value="UNDECAPRENYL-PHOSPHATE 4-DEOXY-4-FORMAMIDO-L-ARABINOSE TRANSFERASE-RELATED"/>
    <property type="match status" value="1"/>
</dbReference>
<keyword evidence="2" id="KW-0808">Transferase</keyword>
<sequence>MANMLETLTPISTEQQSIVESTPQLPTSDTEYLERMEATLAEAEDSLASAECVPLPPASNTRKNTSLAVSVVIPVYNERDTIIEIVRRVQATQMHSEIIIVDDYSLDGTRTLLLELAQEPGIQVLFQGYNRGKGAALRTAFAAASGDVILIQDADLEYDPSDYAKLLKPLELGTANVVYGSRFLANAEQDPSRLHRWGNWLLTALSNRLTGQKLTDMETCYKVFRRELLERISLEQNRFGFEPEFTAKLSKAGEQIMEVPIRYDSRSYDSGKKIGLRDGISALWCIVRYGW</sequence>
<organism evidence="2 3">
    <name type="scientific">Bythopirellula polymerisocia</name>
    <dbReference type="NCBI Taxonomy" id="2528003"/>
    <lineage>
        <taxon>Bacteria</taxon>
        <taxon>Pseudomonadati</taxon>
        <taxon>Planctomycetota</taxon>
        <taxon>Planctomycetia</taxon>
        <taxon>Pirellulales</taxon>
        <taxon>Lacipirellulaceae</taxon>
        <taxon>Bythopirellula</taxon>
    </lineage>
</organism>
<dbReference type="InterPro" id="IPR001173">
    <property type="entry name" value="Glyco_trans_2-like"/>
</dbReference>
<keyword evidence="3" id="KW-1185">Reference proteome</keyword>
<dbReference type="EMBL" id="SJPS01000001">
    <property type="protein sequence ID" value="TWU29922.1"/>
    <property type="molecule type" value="Genomic_DNA"/>
</dbReference>